<dbReference type="NCBIfam" id="NF040586">
    <property type="entry name" value="FxSxx_TPR"/>
    <property type="match status" value="1"/>
</dbReference>
<dbReference type="InterPro" id="IPR011990">
    <property type="entry name" value="TPR-like_helical_dom_sf"/>
</dbReference>
<proteinExistence type="predicted"/>
<protein>
    <recommendedName>
        <fullName evidence="1">NB-ARC domain-containing protein</fullName>
    </recommendedName>
</protein>
<evidence type="ECO:0000259" key="1">
    <source>
        <dbReference type="Pfam" id="PF00931"/>
    </source>
</evidence>
<feature type="domain" description="NB-ARC" evidence="1">
    <location>
        <begin position="44"/>
        <end position="177"/>
    </location>
</feature>
<dbReference type="SUPFAM" id="SSF52540">
    <property type="entry name" value="P-loop containing nucleoside triphosphate hydrolases"/>
    <property type="match status" value="1"/>
</dbReference>
<dbReference type="InterPro" id="IPR053137">
    <property type="entry name" value="NLR-like"/>
</dbReference>
<keyword evidence="3" id="KW-1185">Reference proteome</keyword>
<dbReference type="Proteomes" id="UP000612899">
    <property type="component" value="Unassembled WGS sequence"/>
</dbReference>
<comment type="caution">
    <text evidence="2">The sequence shown here is derived from an EMBL/GenBank/DDBJ whole genome shotgun (WGS) entry which is preliminary data.</text>
</comment>
<dbReference type="Gene3D" id="1.25.40.10">
    <property type="entry name" value="Tetratricopeptide repeat domain"/>
    <property type="match status" value="2"/>
</dbReference>
<gene>
    <name evidence="2" type="ORF">Rhe02_91030</name>
</gene>
<dbReference type="PANTHER" id="PTHR46082:SF6">
    <property type="entry name" value="AAA+ ATPASE DOMAIN-CONTAINING PROTEIN-RELATED"/>
    <property type="match status" value="1"/>
</dbReference>
<dbReference type="EMBL" id="BONY01000116">
    <property type="protein sequence ID" value="GIH11036.1"/>
    <property type="molecule type" value="Genomic_DNA"/>
</dbReference>
<name>A0A8J3VMB6_9ACTN</name>
<dbReference type="Pfam" id="PF13424">
    <property type="entry name" value="TPR_12"/>
    <property type="match status" value="2"/>
</dbReference>
<dbReference type="RefSeq" id="WP_203914755.1">
    <property type="nucleotide sequence ID" value="NZ_BONY01000116.1"/>
</dbReference>
<dbReference type="AlphaFoldDB" id="A0A8J3VMB6"/>
<dbReference type="InterPro" id="IPR002182">
    <property type="entry name" value="NB-ARC"/>
</dbReference>
<organism evidence="2 3">
    <name type="scientific">Rhizocola hellebori</name>
    <dbReference type="NCBI Taxonomy" id="1392758"/>
    <lineage>
        <taxon>Bacteria</taxon>
        <taxon>Bacillati</taxon>
        <taxon>Actinomycetota</taxon>
        <taxon>Actinomycetes</taxon>
        <taxon>Micromonosporales</taxon>
        <taxon>Micromonosporaceae</taxon>
        <taxon>Rhizocola</taxon>
    </lineage>
</organism>
<dbReference type="SUPFAM" id="SSF48452">
    <property type="entry name" value="TPR-like"/>
    <property type="match status" value="3"/>
</dbReference>
<dbReference type="PANTHER" id="PTHR46082">
    <property type="entry name" value="ATP/GTP-BINDING PROTEIN-RELATED"/>
    <property type="match status" value="1"/>
</dbReference>
<sequence>MAKAKSSRVPAIWGNVPPRNAHFTGRSAIIAQMRESREQLARQVVHGLGGVGKTEIAVEYIYRFEADYDLVWWIPAENRESIRATFVSLSSALELSEIGGLDSVATRVVDELRSGRRSHRWLLVFDNANDPEVVGRFTPNALGHVIITSRNSNWRSPAACFEVDVFNREESVELLGKNWPRLGPIDACELAANLGDVPLALSRAAAFNRQSGMQAAGTYKGEFGKDVYEHLGVEAAWRPGLEGLAAKHPDAAQLFKLFAFFGPEPISGQMLLDARIGELTAQLSGILRNEAHLGRALTQIANGSWGRIDGPRRTIIINPLVARWLRADVGREESDEYIRMGRTILVATNPGPPEEVKNWPRHERLSPHIRALRLYLSSEPASQRLTLDQIRYLYAIGDYAASSELARLALSWWSNELGPDHELTLAAELQLSEALRRLGEHKHATVLTQKLTQRIPIALGEDHELNLAALTSCGADHRREGDLAKALKVDQDCLGRSRAALGGNHPRTMDAAHNLAADRRLLGDFAKAKELDESTLQNRREKRGDSSPETLASVNSLVFDHILLGDYAEAKRVLETSRTSAVQSRSAHLSLLQAAQIECVLKRKLGEHEKALVPAEANFAQTRSQLTNHHDQTLAAQMTLVNALRAARDFERAEMMAEQNLSAFIDRFKADHPYTLGCAVNLAIVRRRLGQHDMAMKLDESTLQSLRITLGQDHPYTIAAMVNMANNLAEASRSREAQALSADAAARSRARYGANHWYTLAAEANLALDQEAVGLCSDTAALRDRVKQQVRLQLGPEHPETANIERGRRAEIDIDLLML</sequence>
<evidence type="ECO:0000313" key="3">
    <source>
        <dbReference type="Proteomes" id="UP000612899"/>
    </source>
</evidence>
<reference evidence="2" key="1">
    <citation type="submission" date="2021-01" db="EMBL/GenBank/DDBJ databases">
        <title>Whole genome shotgun sequence of Rhizocola hellebori NBRC 109834.</title>
        <authorList>
            <person name="Komaki H."/>
            <person name="Tamura T."/>
        </authorList>
    </citation>
    <scope>NUCLEOTIDE SEQUENCE</scope>
    <source>
        <strain evidence="2">NBRC 109834</strain>
    </source>
</reference>
<dbReference type="InterPro" id="IPR027417">
    <property type="entry name" value="P-loop_NTPase"/>
</dbReference>
<dbReference type="Pfam" id="PF00931">
    <property type="entry name" value="NB-ARC"/>
    <property type="match status" value="1"/>
</dbReference>
<dbReference type="GO" id="GO:0043531">
    <property type="term" value="F:ADP binding"/>
    <property type="evidence" value="ECO:0007669"/>
    <property type="project" value="InterPro"/>
</dbReference>
<accession>A0A8J3VMB6</accession>
<evidence type="ECO:0000313" key="2">
    <source>
        <dbReference type="EMBL" id="GIH11036.1"/>
    </source>
</evidence>
<dbReference type="Gene3D" id="3.40.50.300">
    <property type="entry name" value="P-loop containing nucleotide triphosphate hydrolases"/>
    <property type="match status" value="1"/>
</dbReference>